<keyword evidence="1" id="KW-1133">Transmembrane helix</keyword>
<dbReference type="SUPFAM" id="SSF49503">
    <property type="entry name" value="Cupredoxins"/>
    <property type="match status" value="1"/>
</dbReference>
<dbReference type="Gene3D" id="2.60.40.420">
    <property type="entry name" value="Cupredoxins - blue copper proteins"/>
    <property type="match status" value="1"/>
</dbReference>
<accession>A0A381N9F3</accession>
<evidence type="ECO:0000313" key="2">
    <source>
        <dbReference type="EMBL" id="SUZ51222.1"/>
    </source>
</evidence>
<keyword evidence="1" id="KW-0472">Membrane</keyword>
<dbReference type="AlphaFoldDB" id="A0A381N9F3"/>
<keyword evidence="1" id="KW-0812">Transmembrane</keyword>
<dbReference type="EMBL" id="UINC01000212">
    <property type="protein sequence ID" value="SUZ51222.1"/>
    <property type="molecule type" value="Genomic_DNA"/>
</dbReference>
<feature type="transmembrane region" description="Helical" evidence="1">
    <location>
        <begin position="118"/>
        <end position="143"/>
    </location>
</feature>
<organism evidence="2">
    <name type="scientific">marine metagenome</name>
    <dbReference type="NCBI Taxonomy" id="408172"/>
    <lineage>
        <taxon>unclassified sequences</taxon>
        <taxon>metagenomes</taxon>
        <taxon>ecological metagenomes</taxon>
    </lineage>
</organism>
<protein>
    <recommendedName>
        <fullName evidence="3">Blue (type 1) copper domain-containing protein</fullName>
    </recommendedName>
</protein>
<sequence>MPVLVTACSDASSSLGQYHEGRILQLNVLEMDRTDELRYSTIDPEEVIREYRIKPSQEGQELLLMRLKLVNRIALNTVVVADQQAAVLEGFFEDDYHPISLTDEIFRDWRGQRSAPQAAALVAIIPSWGHILAAVLGLLGFVLLLQQKPSKASPLVSLVIAAIVYVVLFTPTFNLREKAGDVQPQPNAFVDVADGQCPDHTRIVVNVGTNVHWNNSGNIDSTILPGPGFLPELGTELLKIAPGESKSYTFDEVGTFNYQCSVGDSELQPAQVVVEPADMVRRHRENIPEIRFLTGSFEIPRGNELDGWMVFEIPKDTKIRNLRWRAGDSITIRF</sequence>
<evidence type="ECO:0008006" key="3">
    <source>
        <dbReference type="Google" id="ProtNLM"/>
    </source>
</evidence>
<name>A0A381N9F3_9ZZZZ</name>
<reference evidence="2" key="1">
    <citation type="submission" date="2018-05" db="EMBL/GenBank/DDBJ databases">
        <authorList>
            <person name="Lanie J.A."/>
            <person name="Ng W.-L."/>
            <person name="Kazmierczak K.M."/>
            <person name="Andrzejewski T.M."/>
            <person name="Davidsen T.M."/>
            <person name="Wayne K.J."/>
            <person name="Tettelin H."/>
            <person name="Glass J.I."/>
            <person name="Rusch D."/>
            <person name="Podicherti R."/>
            <person name="Tsui H.-C.T."/>
            <person name="Winkler M.E."/>
        </authorList>
    </citation>
    <scope>NUCLEOTIDE SEQUENCE</scope>
</reference>
<feature type="transmembrane region" description="Helical" evidence="1">
    <location>
        <begin position="155"/>
        <end position="175"/>
    </location>
</feature>
<dbReference type="InterPro" id="IPR008972">
    <property type="entry name" value="Cupredoxin"/>
</dbReference>
<gene>
    <name evidence="2" type="ORF">METZ01_LOCUS4076</name>
</gene>
<proteinExistence type="predicted"/>
<evidence type="ECO:0000256" key="1">
    <source>
        <dbReference type="SAM" id="Phobius"/>
    </source>
</evidence>